<dbReference type="EMBL" id="QXFY01000618">
    <property type="protein sequence ID" value="KAE9339554.1"/>
    <property type="molecule type" value="Genomic_DNA"/>
</dbReference>
<dbReference type="AlphaFoldDB" id="A0A6G0RRH6"/>
<evidence type="ECO:0000256" key="1">
    <source>
        <dbReference type="SAM" id="MobiDB-lite"/>
    </source>
</evidence>
<feature type="compositionally biased region" description="Basic and acidic residues" evidence="1">
    <location>
        <begin position="90"/>
        <end position="99"/>
    </location>
</feature>
<feature type="region of interest" description="Disordered" evidence="1">
    <location>
        <begin position="27"/>
        <end position="61"/>
    </location>
</feature>
<comment type="caution">
    <text evidence="2">The sequence shown here is derived from an EMBL/GenBank/DDBJ whole genome shotgun (WGS) entry which is preliminary data.</text>
</comment>
<organism evidence="2 3">
    <name type="scientific">Phytophthora fragariae</name>
    <dbReference type="NCBI Taxonomy" id="53985"/>
    <lineage>
        <taxon>Eukaryota</taxon>
        <taxon>Sar</taxon>
        <taxon>Stramenopiles</taxon>
        <taxon>Oomycota</taxon>
        <taxon>Peronosporomycetes</taxon>
        <taxon>Peronosporales</taxon>
        <taxon>Peronosporaceae</taxon>
        <taxon>Phytophthora</taxon>
    </lineage>
</organism>
<evidence type="ECO:0000313" key="2">
    <source>
        <dbReference type="EMBL" id="KAE9339554.1"/>
    </source>
</evidence>
<protein>
    <recommendedName>
        <fullName evidence="4">BZIP domain-containing protein</fullName>
    </recommendedName>
</protein>
<reference evidence="2 3" key="1">
    <citation type="submission" date="2018-09" db="EMBL/GenBank/DDBJ databases">
        <title>Genomic investigation of the strawberry pathogen Phytophthora fragariae indicates pathogenicity is determined by transcriptional variation in three key races.</title>
        <authorList>
            <person name="Adams T.M."/>
            <person name="Armitage A.D."/>
            <person name="Sobczyk M.K."/>
            <person name="Bates H.J."/>
            <person name="Dunwell J.M."/>
            <person name="Nellist C.F."/>
            <person name="Harrison R.J."/>
        </authorList>
    </citation>
    <scope>NUCLEOTIDE SEQUENCE [LARGE SCALE GENOMIC DNA]</scope>
    <source>
        <strain evidence="2 3">NOV-77</strain>
    </source>
</reference>
<accession>A0A6G0RRH6</accession>
<proteinExistence type="predicted"/>
<gene>
    <name evidence="2" type="ORF">PF008_g11512</name>
</gene>
<name>A0A6G0RRH6_9STRA</name>
<evidence type="ECO:0008006" key="4">
    <source>
        <dbReference type="Google" id="ProtNLM"/>
    </source>
</evidence>
<evidence type="ECO:0000313" key="3">
    <source>
        <dbReference type="Proteomes" id="UP000486351"/>
    </source>
</evidence>
<feature type="region of interest" description="Disordered" evidence="1">
    <location>
        <begin position="80"/>
        <end position="99"/>
    </location>
</feature>
<dbReference type="Proteomes" id="UP000486351">
    <property type="component" value="Unassembled WGS sequence"/>
</dbReference>
<sequence length="415" mass="47781">MTDASFLAEVEDFLVSLDLPTFPTLRSLTSDEIGDESSRIDAVPTPQEAPKSLDSTAAPTNVRKKKFRSEMDAAAKLEMERAKDRKRRSAYRERRKIEKETLQKQAGELSAELAQLQKAKQAKRSLASSAWEMVAKRQLQARLNAEEKQRRLVRAVESQANVIEEFKGFMHERLSIVDDMGEAIYKQKRIRLEPSDAEFYKAFANELDAVHAQTEEMLKAYGLDSADANWDGPRRKWKEEGESGYYVYVDKRVMPFDFKHICKFMWQVVQMDHRQEDREYYDGMENSEDTSALKFRVTTRLNSGRTMSILQRAVSRRYLSNGRSVVVWRSFAEGEGIFSGMHADECGWCVSIPLPSSPESRTLMRTMMRHVPMHFSTKSAQEADAKQFTEFDFDTGSEDAIEITSRLEKLLLQEK</sequence>